<dbReference type="Pfam" id="PF01527">
    <property type="entry name" value="HTH_Tnp_1"/>
    <property type="match status" value="1"/>
</dbReference>
<dbReference type="SUPFAM" id="SSF46689">
    <property type="entry name" value="Homeodomain-like"/>
    <property type="match status" value="1"/>
</dbReference>
<comment type="caution">
    <text evidence="1">The sequence shown here is derived from an EMBL/GenBank/DDBJ whole genome shotgun (WGS) entry which is preliminary data.</text>
</comment>
<organism evidence="1 2">
    <name type="scientific">Candidatus Gottesmanbacteria bacterium RIFCSPHIGHO2_01_FULL_47_48</name>
    <dbReference type="NCBI Taxonomy" id="1798381"/>
    <lineage>
        <taxon>Bacteria</taxon>
        <taxon>Candidatus Gottesmaniibacteriota</taxon>
    </lineage>
</organism>
<reference evidence="1 2" key="1">
    <citation type="journal article" date="2016" name="Nat. Commun.">
        <title>Thousands of microbial genomes shed light on interconnected biogeochemical processes in an aquifer system.</title>
        <authorList>
            <person name="Anantharaman K."/>
            <person name="Brown C.T."/>
            <person name="Hug L.A."/>
            <person name="Sharon I."/>
            <person name="Castelle C.J."/>
            <person name="Probst A.J."/>
            <person name="Thomas B.C."/>
            <person name="Singh A."/>
            <person name="Wilkins M.J."/>
            <person name="Karaoz U."/>
            <person name="Brodie E.L."/>
            <person name="Williams K.H."/>
            <person name="Hubbard S.S."/>
            <person name="Banfield J.F."/>
        </authorList>
    </citation>
    <scope>NUCLEOTIDE SEQUENCE [LARGE SCALE GENOMIC DNA]</scope>
</reference>
<dbReference type="GO" id="GO:0006313">
    <property type="term" value="P:DNA transposition"/>
    <property type="evidence" value="ECO:0007669"/>
    <property type="project" value="InterPro"/>
</dbReference>
<proteinExistence type="predicted"/>
<evidence type="ECO:0000313" key="1">
    <source>
        <dbReference type="EMBL" id="OGG17708.1"/>
    </source>
</evidence>
<sequence>KGQMSVGSHRQHLLSRRILARSVALRLRTYPGPKRKFSRDFKIKVVQEAESGTKSRSQLAREYELSNGMINKWVETYRADTVNAFTKSGNPHFETDKLKARIRELEWALGRKSLEVEILRESLDNLGIKKGGSMV</sequence>
<dbReference type="InterPro" id="IPR036388">
    <property type="entry name" value="WH-like_DNA-bd_sf"/>
</dbReference>
<dbReference type="GO" id="GO:0003677">
    <property type="term" value="F:DNA binding"/>
    <property type="evidence" value="ECO:0007669"/>
    <property type="project" value="InterPro"/>
</dbReference>
<dbReference type="GO" id="GO:0004803">
    <property type="term" value="F:transposase activity"/>
    <property type="evidence" value="ECO:0007669"/>
    <property type="project" value="InterPro"/>
</dbReference>
<feature type="non-terminal residue" evidence="1">
    <location>
        <position position="1"/>
    </location>
</feature>
<dbReference type="InterPro" id="IPR002514">
    <property type="entry name" value="Transposase_8"/>
</dbReference>
<evidence type="ECO:0000313" key="2">
    <source>
        <dbReference type="Proteomes" id="UP000177871"/>
    </source>
</evidence>
<dbReference type="EMBL" id="MFJK01000017">
    <property type="protein sequence ID" value="OGG17708.1"/>
    <property type="molecule type" value="Genomic_DNA"/>
</dbReference>
<dbReference type="Gene3D" id="1.10.10.10">
    <property type="entry name" value="Winged helix-like DNA-binding domain superfamily/Winged helix DNA-binding domain"/>
    <property type="match status" value="1"/>
</dbReference>
<dbReference type="AlphaFoldDB" id="A0A1F5ZZ34"/>
<protein>
    <recommendedName>
        <fullName evidence="3">Transposase</fullName>
    </recommendedName>
</protein>
<dbReference type="InterPro" id="IPR009057">
    <property type="entry name" value="Homeodomain-like_sf"/>
</dbReference>
<evidence type="ECO:0008006" key="3">
    <source>
        <dbReference type="Google" id="ProtNLM"/>
    </source>
</evidence>
<accession>A0A1F5ZZ34</accession>
<name>A0A1F5ZZ34_9BACT</name>
<gene>
    <name evidence="1" type="ORF">A2721_00500</name>
</gene>
<dbReference type="Proteomes" id="UP000177871">
    <property type="component" value="Unassembled WGS sequence"/>
</dbReference>